<keyword evidence="1" id="KW-0175">Coiled coil</keyword>
<gene>
    <name evidence="2" type="ORF">cand_029010</name>
</gene>
<evidence type="ECO:0000313" key="3">
    <source>
        <dbReference type="Proteomes" id="UP000186804"/>
    </source>
</evidence>
<dbReference type="GeneID" id="92367085"/>
<keyword evidence="3" id="KW-1185">Reference proteome</keyword>
<proteinExistence type="predicted"/>
<evidence type="ECO:0000313" key="2">
    <source>
        <dbReference type="EMBL" id="OII75817.1"/>
    </source>
</evidence>
<dbReference type="OrthoDB" id="341765at2759"/>
<dbReference type="EMBL" id="LRBS01000080">
    <property type="protein sequence ID" value="OII75817.1"/>
    <property type="molecule type" value="Genomic_DNA"/>
</dbReference>
<dbReference type="AlphaFoldDB" id="A0A1J4MNJ9"/>
<dbReference type="RefSeq" id="XP_067067663.1">
    <property type="nucleotide sequence ID" value="XM_067213128.1"/>
</dbReference>
<comment type="caution">
    <text evidence="2">The sequence shown here is derived from an EMBL/GenBank/DDBJ whole genome shotgun (WGS) entry which is preliminary data.</text>
</comment>
<feature type="coiled-coil region" evidence="1">
    <location>
        <begin position="166"/>
        <end position="193"/>
    </location>
</feature>
<feature type="coiled-coil region" evidence="1">
    <location>
        <begin position="338"/>
        <end position="372"/>
    </location>
</feature>
<sequence length="512" mass="59960">MIEPDRALDDIIQRIENVTTHLATLFCVLDKELNSLYQINEQYDIKNKHLHYNKDTNNIRSALSERISIIINRNKTNWEDSLENANNDIIATLDDTVTKLESLSTIVTGLECIQNCVIEDNLKDKLVDNYINENSLLLRICRNISRLLLHKVKLEKYDTEVNDELDHYKNERLNNLERKLRETEKELYAQRQICNEHISTIDYYEELLQNKIVKSNFEVVHKNSILQGIFSDISDYNQNFQIQNNKVNYEELFYIENTQRSYHLLPVSLSLDPAVVNYNILPKNSNRYNPNLEFFYINNQIGFATDQIEVLQDCNSQNSNIDDTTTLQSYEDTDFATILNLRDQVQILSNDLELAKEENRRLHKQNEDLKTSSLLHTDTLGNDLAHIIKIVDDKHTNYRLNNKLPETTISSICKQQSIHIVGLINTNIINETKPYLVMWEPIVENNKLASIKTIPLRLASYGQYRKSMMKREIKLQCTMEKFKTPRIVTSRKLLYTDLHHAKKFTTQNNDSL</sequence>
<evidence type="ECO:0000256" key="1">
    <source>
        <dbReference type="SAM" id="Coils"/>
    </source>
</evidence>
<accession>A0A1J4MNJ9</accession>
<dbReference type="Proteomes" id="UP000186804">
    <property type="component" value="Unassembled WGS sequence"/>
</dbReference>
<dbReference type="VEuPathDB" id="CryptoDB:cand_029010"/>
<protein>
    <submittedName>
        <fullName evidence="2">Uncharacterized protein</fullName>
    </submittedName>
</protein>
<reference evidence="2 3" key="1">
    <citation type="submission" date="2016-10" db="EMBL/GenBank/DDBJ databases">
        <title>Reductive evolution of mitochondrial metabolism and differential evolution of invasion-related proteins in Cryptosporidium.</title>
        <authorList>
            <person name="Liu S."/>
            <person name="Roellig D.M."/>
            <person name="Guo Y."/>
            <person name="Li N."/>
            <person name="Frace M.A."/>
            <person name="Tang K."/>
            <person name="Zhang L."/>
            <person name="Feng Y."/>
            <person name="Xiao L."/>
        </authorList>
    </citation>
    <scope>NUCLEOTIDE SEQUENCE [LARGE SCALE GENOMIC DNA]</scope>
    <source>
        <strain evidence="2">30847</strain>
    </source>
</reference>
<organism evidence="2 3">
    <name type="scientific">Cryptosporidium andersoni</name>
    <dbReference type="NCBI Taxonomy" id="117008"/>
    <lineage>
        <taxon>Eukaryota</taxon>
        <taxon>Sar</taxon>
        <taxon>Alveolata</taxon>
        <taxon>Apicomplexa</taxon>
        <taxon>Conoidasida</taxon>
        <taxon>Coccidia</taxon>
        <taxon>Eucoccidiorida</taxon>
        <taxon>Eimeriorina</taxon>
        <taxon>Cryptosporidiidae</taxon>
        <taxon>Cryptosporidium</taxon>
    </lineage>
</organism>
<name>A0A1J4MNJ9_9CRYT</name>